<keyword evidence="1" id="KW-0472">Membrane</keyword>
<protein>
    <recommendedName>
        <fullName evidence="4">Integral membrane protein</fullName>
    </recommendedName>
</protein>
<gene>
    <name evidence="2" type="ORF">ACFFR3_10355</name>
</gene>
<organism evidence="2 3">
    <name type="scientific">Nonomuraea salmonea</name>
    <dbReference type="NCBI Taxonomy" id="46181"/>
    <lineage>
        <taxon>Bacteria</taxon>
        <taxon>Bacillati</taxon>
        <taxon>Actinomycetota</taxon>
        <taxon>Actinomycetes</taxon>
        <taxon>Streptosporangiales</taxon>
        <taxon>Streptosporangiaceae</taxon>
        <taxon>Nonomuraea</taxon>
    </lineage>
</organism>
<evidence type="ECO:0000256" key="1">
    <source>
        <dbReference type="SAM" id="Phobius"/>
    </source>
</evidence>
<feature type="transmembrane region" description="Helical" evidence="1">
    <location>
        <begin position="82"/>
        <end position="107"/>
    </location>
</feature>
<reference evidence="2 3" key="1">
    <citation type="submission" date="2024-09" db="EMBL/GenBank/DDBJ databases">
        <authorList>
            <person name="Sun Q."/>
            <person name="Mori K."/>
        </authorList>
    </citation>
    <scope>NUCLEOTIDE SEQUENCE [LARGE SCALE GENOMIC DNA]</scope>
    <source>
        <strain evidence="2 3">JCM 3324</strain>
    </source>
</reference>
<keyword evidence="3" id="KW-1185">Reference proteome</keyword>
<proteinExistence type="predicted"/>
<evidence type="ECO:0008006" key="4">
    <source>
        <dbReference type="Google" id="ProtNLM"/>
    </source>
</evidence>
<dbReference type="Proteomes" id="UP001589568">
    <property type="component" value="Unassembled WGS sequence"/>
</dbReference>
<feature type="transmembrane region" description="Helical" evidence="1">
    <location>
        <begin position="119"/>
        <end position="146"/>
    </location>
</feature>
<keyword evidence="1" id="KW-0812">Transmembrane</keyword>
<evidence type="ECO:0000313" key="3">
    <source>
        <dbReference type="Proteomes" id="UP001589568"/>
    </source>
</evidence>
<comment type="caution">
    <text evidence="2">The sequence shown here is derived from an EMBL/GenBank/DDBJ whole genome shotgun (WGS) entry which is preliminary data.</text>
</comment>
<evidence type="ECO:0000313" key="2">
    <source>
        <dbReference type="EMBL" id="MFB9469907.1"/>
    </source>
</evidence>
<dbReference type="EMBL" id="JBHMCF010000010">
    <property type="protein sequence ID" value="MFB9469907.1"/>
    <property type="molecule type" value="Genomic_DNA"/>
</dbReference>
<name>A0ABV5NI74_9ACTN</name>
<dbReference type="RefSeq" id="WP_345385354.1">
    <property type="nucleotide sequence ID" value="NZ_BAAAXS010000001.1"/>
</dbReference>
<keyword evidence="1" id="KW-1133">Transmembrane helix</keyword>
<sequence length="157" mass="15771">MSAVVVVLLLAGLSESAGRILPLIARRPGVSRAHAVRLLLTGAVVEFVVFALWPWAAGVLAELQSPRTEAAPGWTPALAAPLLLAAIVAFPLLGPLLHTLLIVAVGANLTGSLATATGLGWWSAAGCVAVAGLGLGAAVGGVRWLVVRISALQAVPA</sequence>
<accession>A0ABV5NI74</accession>
<feature type="transmembrane region" description="Helical" evidence="1">
    <location>
        <begin position="34"/>
        <end position="61"/>
    </location>
</feature>